<feature type="region of interest" description="Disordered" evidence="1">
    <location>
        <begin position="45"/>
        <end position="119"/>
    </location>
</feature>
<reference evidence="2 3" key="1">
    <citation type="submission" date="2019-03" db="EMBL/GenBank/DDBJ databases">
        <title>Single cell metagenomics reveals metabolic interactions within the superorganism composed of flagellate Streblomastix strix and complex community of Bacteroidetes bacteria on its surface.</title>
        <authorList>
            <person name="Treitli S.C."/>
            <person name="Kolisko M."/>
            <person name="Husnik F."/>
            <person name="Keeling P."/>
            <person name="Hampl V."/>
        </authorList>
    </citation>
    <scope>NUCLEOTIDE SEQUENCE [LARGE SCALE GENOMIC DNA]</scope>
    <source>
        <strain evidence="2">ST1C</strain>
    </source>
</reference>
<protein>
    <submittedName>
        <fullName evidence="2">Uncharacterized protein</fullName>
    </submittedName>
</protein>
<gene>
    <name evidence="2" type="ORF">EZS28_000817</name>
</gene>
<dbReference type="Proteomes" id="UP000324800">
    <property type="component" value="Unassembled WGS sequence"/>
</dbReference>
<comment type="caution">
    <text evidence="2">The sequence shown here is derived from an EMBL/GenBank/DDBJ whole genome shotgun (WGS) entry which is preliminary data.</text>
</comment>
<sequence>MDPLWSMKNSPYLEFETCFTPAQRAEIAYISANTKEKIVQMKSTLIESTQRGPSTGVSKKKKKQELQSTSSVQQSLSLMNGTELNMTLTSLSNNNKDKDDNGSQKDQNKIKKQKRRIQN</sequence>
<evidence type="ECO:0000313" key="3">
    <source>
        <dbReference type="Proteomes" id="UP000324800"/>
    </source>
</evidence>
<organism evidence="2 3">
    <name type="scientific">Streblomastix strix</name>
    <dbReference type="NCBI Taxonomy" id="222440"/>
    <lineage>
        <taxon>Eukaryota</taxon>
        <taxon>Metamonada</taxon>
        <taxon>Preaxostyla</taxon>
        <taxon>Oxymonadida</taxon>
        <taxon>Streblomastigidae</taxon>
        <taxon>Streblomastix</taxon>
    </lineage>
</organism>
<feature type="compositionally biased region" description="Basic and acidic residues" evidence="1">
    <location>
        <begin position="95"/>
        <end position="109"/>
    </location>
</feature>
<evidence type="ECO:0000256" key="1">
    <source>
        <dbReference type="SAM" id="MobiDB-lite"/>
    </source>
</evidence>
<feature type="compositionally biased region" description="Polar residues" evidence="1">
    <location>
        <begin position="45"/>
        <end position="57"/>
    </location>
</feature>
<name>A0A5J4XAZ6_9EUKA</name>
<dbReference type="AlphaFoldDB" id="A0A5J4XAZ6"/>
<evidence type="ECO:0000313" key="2">
    <source>
        <dbReference type="EMBL" id="KAA6403659.1"/>
    </source>
</evidence>
<feature type="compositionally biased region" description="Basic residues" evidence="1">
    <location>
        <begin position="110"/>
        <end position="119"/>
    </location>
</feature>
<proteinExistence type="predicted"/>
<dbReference type="EMBL" id="SNRW01000075">
    <property type="protein sequence ID" value="KAA6403659.1"/>
    <property type="molecule type" value="Genomic_DNA"/>
</dbReference>
<accession>A0A5J4XAZ6</accession>
<feature type="compositionally biased region" description="Low complexity" evidence="1">
    <location>
        <begin position="66"/>
        <end position="94"/>
    </location>
</feature>